<protein>
    <recommendedName>
        <fullName evidence="4">Alkaline shock response membrane anchor protein AmaP</fullName>
    </recommendedName>
</protein>
<evidence type="ECO:0000313" key="3">
    <source>
        <dbReference type="Proteomes" id="UP000321534"/>
    </source>
</evidence>
<keyword evidence="1" id="KW-1133">Transmembrane helix</keyword>
<evidence type="ECO:0000313" key="2">
    <source>
        <dbReference type="EMBL" id="GEO28569.1"/>
    </source>
</evidence>
<feature type="transmembrane region" description="Helical" evidence="1">
    <location>
        <begin position="55"/>
        <end position="77"/>
    </location>
</feature>
<keyword evidence="3" id="KW-1185">Reference proteome</keyword>
<accession>A0A512CWG7</accession>
<proteinExistence type="predicted"/>
<evidence type="ECO:0008006" key="4">
    <source>
        <dbReference type="Google" id="ProtNLM"/>
    </source>
</evidence>
<keyword evidence="1" id="KW-0472">Membrane</keyword>
<keyword evidence="1" id="KW-0812">Transmembrane</keyword>
<sequence>MTRRTLAVDRVLVLLAGLVLVAVGAGAALWQLRWVSGTPGRLVLAPAVADAPRQGWWTAALALAGLLLLGLALWWLLSHLTRSRPTRLGLAGSSTDGRLGYDVSAVADAAARSLAARPDVTSVRSSTAYAGGQPVVELRATTSSRTDVTSIERAVADVARELATATDDSVRLRVRVVVGRRAPAPRRVA</sequence>
<dbReference type="AlphaFoldDB" id="A0A512CWG7"/>
<evidence type="ECO:0000256" key="1">
    <source>
        <dbReference type="SAM" id="Phobius"/>
    </source>
</evidence>
<organism evidence="2 3">
    <name type="scientific">Terrabacter aerolatus</name>
    <dbReference type="NCBI Taxonomy" id="422442"/>
    <lineage>
        <taxon>Bacteria</taxon>
        <taxon>Bacillati</taxon>
        <taxon>Actinomycetota</taxon>
        <taxon>Actinomycetes</taxon>
        <taxon>Micrococcales</taxon>
        <taxon>Intrasporangiaceae</taxon>
        <taxon>Terrabacter</taxon>
    </lineage>
</organism>
<feature type="transmembrane region" description="Helical" evidence="1">
    <location>
        <begin position="12"/>
        <end position="35"/>
    </location>
</feature>
<dbReference type="EMBL" id="BJYX01000001">
    <property type="protein sequence ID" value="GEO28569.1"/>
    <property type="molecule type" value="Genomic_DNA"/>
</dbReference>
<dbReference type="RefSeq" id="WP_147062760.1">
    <property type="nucleotide sequence ID" value="NZ_BAAARO010000025.1"/>
</dbReference>
<reference evidence="2 3" key="1">
    <citation type="submission" date="2019-07" db="EMBL/GenBank/DDBJ databases">
        <title>Whole genome shotgun sequence of Terrabacter aerolatus NBRC 106305.</title>
        <authorList>
            <person name="Hosoyama A."/>
            <person name="Uohara A."/>
            <person name="Ohji S."/>
            <person name="Ichikawa N."/>
        </authorList>
    </citation>
    <scope>NUCLEOTIDE SEQUENCE [LARGE SCALE GENOMIC DNA]</scope>
    <source>
        <strain evidence="2 3">NBRC 106305</strain>
    </source>
</reference>
<comment type="caution">
    <text evidence="2">The sequence shown here is derived from an EMBL/GenBank/DDBJ whole genome shotgun (WGS) entry which is preliminary data.</text>
</comment>
<name>A0A512CWG7_9MICO</name>
<gene>
    <name evidence="2" type="ORF">TAE01_03790</name>
</gene>
<dbReference type="Proteomes" id="UP000321534">
    <property type="component" value="Unassembled WGS sequence"/>
</dbReference>